<dbReference type="EMBL" id="JADIND010000118">
    <property type="protein sequence ID" value="MBO8430863.1"/>
    <property type="molecule type" value="Genomic_DNA"/>
</dbReference>
<dbReference type="GO" id="GO:0008168">
    <property type="term" value="F:methyltransferase activity"/>
    <property type="evidence" value="ECO:0007669"/>
    <property type="project" value="UniProtKB-KW"/>
</dbReference>
<dbReference type="InterPro" id="IPR008884">
    <property type="entry name" value="TylF_MeTrfase"/>
</dbReference>
<gene>
    <name evidence="1" type="ORF">IAC76_05700</name>
</gene>
<evidence type="ECO:0000313" key="2">
    <source>
        <dbReference type="Proteomes" id="UP000823632"/>
    </source>
</evidence>
<dbReference type="PANTHER" id="PTHR40036">
    <property type="entry name" value="MACROCIN O-METHYLTRANSFERASE"/>
    <property type="match status" value="1"/>
</dbReference>
<dbReference type="AlphaFoldDB" id="A0A9D9DNQ7"/>
<dbReference type="Proteomes" id="UP000823632">
    <property type="component" value="Unassembled WGS sequence"/>
</dbReference>
<evidence type="ECO:0000313" key="1">
    <source>
        <dbReference type="EMBL" id="MBO8430863.1"/>
    </source>
</evidence>
<dbReference type="Gene3D" id="3.40.50.150">
    <property type="entry name" value="Vaccinia Virus protein VP39"/>
    <property type="match status" value="1"/>
</dbReference>
<dbReference type="SUPFAM" id="SSF53335">
    <property type="entry name" value="S-adenosyl-L-methionine-dependent methyltransferases"/>
    <property type="match status" value="1"/>
</dbReference>
<protein>
    <submittedName>
        <fullName evidence="1">Class I SAM-dependent methyltransferase</fullName>
    </submittedName>
</protein>
<dbReference type="PANTHER" id="PTHR40036:SF1">
    <property type="entry name" value="MACROCIN O-METHYLTRANSFERASE"/>
    <property type="match status" value="1"/>
</dbReference>
<organism evidence="1 2">
    <name type="scientific">Candidatus Scatousia excrementipullorum</name>
    <dbReference type="NCBI Taxonomy" id="2840936"/>
    <lineage>
        <taxon>Bacteria</taxon>
        <taxon>Candidatus Scatousia</taxon>
    </lineage>
</organism>
<accession>A0A9D9DNQ7</accession>
<reference evidence="1" key="2">
    <citation type="journal article" date="2021" name="PeerJ">
        <title>Extensive microbial diversity within the chicken gut microbiome revealed by metagenomics and culture.</title>
        <authorList>
            <person name="Gilroy R."/>
            <person name="Ravi A."/>
            <person name="Getino M."/>
            <person name="Pursley I."/>
            <person name="Horton D.L."/>
            <person name="Alikhan N.F."/>
            <person name="Baker D."/>
            <person name="Gharbi K."/>
            <person name="Hall N."/>
            <person name="Watson M."/>
            <person name="Adriaenssens E.M."/>
            <person name="Foster-Nyarko E."/>
            <person name="Jarju S."/>
            <person name="Secka A."/>
            <person name="Antonio M."/>
            <person name="Oren A."/>
            <person name="Chaudhuri R.R."/>
            <person name="La Ragione R."/>
            <person name="Hildebrand F."/>
            <person name="Pallen M.J."/>
        </authorList>
    </citation>
    <scope>NUCLEOTIDE SEQUENCE</scope>
    <source>
        <strain evidence="1">10192</strain>
    </source>
</reference>
<dbReference type="Pfam" id="PF13578">
    <property type="entry name" value="Methyltransf_24"/>
    <property type="match status" value="1"/>
</dbReference>
<dbReference type="GO" id="GO:0032259">
    <property type="term" value="P:methylation"/>
    <property type="evidence" value="ECO:0007669"/>
    <property type="project" value="UniProtKB-KW"/>
</dbReference>
<name>A0A9D9DNQ7_9BACT</name>
<keyword evidence="1" id="KW-0808">Transferase</keyword>
<reference evidence="1" key="1">
    <citation type="submission" date="2020-10" db="EMBL/GenBank/DDBJ databases">
        <authorList>
            <person name="Gilroy R."/>
        </authorList>
    </citation>
    <scope>NUCLEOTIDE SEQUENCE</scope>
    <source>
        <strain evidence="1">10192</strain>
    </source>
</reference>
<keyword evidence="1" id="KW-0489">Methyltransferase</keyword>
<sequence length="257" mass="29839">MAKQLLKKVFSVTNQTINLKKYKIITIAGFKIKFRNYNKEILSALADLKKRKTLKDYMQIVSSLKTAEYIIKEMPKAQVTTDANEVLKTALESVTLDGLYLEFGVFSGRTINFISQNIPEKTIYGFDSFEGLPETWRTGFGKGHFNKQELPAVNANVKLVKGWFNETLSKFITEHNIPCAFIHIDCDLYSSTRTIFELLKNNITTGTVIVFDEYFNYPTWEEHEFKAFQEFITENNMKYEYIIYNEVHEQVAVKIIN</sequence>
<proteinExistence type="predicted"/>
<comment type="caution">
    <text evidence="1">The sequence shown here is derived from an EMBL/GenBank/DDBJ whole genome shotgun (WGS) entry which is preliminary data.</text>
</comment>
<dbReference type="InterPro" id="IPR029063">
    <property type="entry name" value="SAM-dependent_MTases_sf"/>
</dbReference>